<feature type="compositionally biased region" description="Low complexity" evidence="1">
    <location>
        <begin position="1"/>
        <end position="16"/>
    </location>
</feature>
<evidence type="ECO:0000313" key="3">
    <source>
        <dbReference type="EMBL" id="EGZ20902.1"/>
    </source>
</evidence>
<proteinExistence type="predicted"/>
<dbReference type="InterPro" id="IPR036404">
    <property type="entry name" value="Jacalin-like_lectin_dom_sf"/>
</dbReference>
<evidence type="ECO:0000259" key="2">
    <source>
        <dbReference type="Pfam" id="PF01419"/>
    </source>
</evidence>
<evidence type="ECO:0000256" key="1">
    <source>
        <dbReference type="SAM" id="MobiDB-lite"/>
    </source>
</evidence>
<dbReference type="InParanoid" id="G4Z5B7"/>
<evidence type="ECO:0000313" key="4">
    <source>
        <dbReference type="Proteomes" id="UP000002640"/>
    </source>
</evidence>
<dbReference type="SUPFAM" id="SSF51101">
    <property type="entry name" value="Mannose-binding lectins"/>
    <property type="match status" value="1"/>
</dbReference>
<dbReference type="EMBL" id="JH159153">
    <property type="protein sequence ID" value="EGZ20902.1"/>
    <property type="molecule type" value="Genomic_DNA"/>
</dbReference>
<accession>G4Z5B7</accession>
<name>G4Z5B7_PHYSP</name>
<organism evidence="3 4">
    <name type="scientific">Phytophthora sojae (strain P6497)</name>
    <name type="common">Soybean stem and root rot agent</name>
    <name type="synonym">Phytophthora megasperma f. sp. glycines</name>
    <dbReference type="NCBI Taxonomy" id="1094619"/>
    <lineage>
        <taxon>Eukaryota</taxon>
        <taxon>Sar</taxon>
        <taxon>Stramenopiles</taxon>
        <taxon>Oomycota</taxon>
        <taxon>Peronosporomycetes</taxon>
        <taxon>Peronosporales</taxon>
        <taxon>Peronosporaceae</taxon>
        <taxon>Phytophthora</taxon>
    </lineage>
</organism>
<protein>
    <recommendedName>
        <fullName evidence="2">Jacalin-type lectin domain-containing protein</fullName>
    </recommendedName>
</protein>
<dbReference type="KEGG" id="psoj:PHYSODRAFT_557191"/>
<dbReference type="Pfam" id="PF01419">
    <property type="entry name" value="Jacalin"/>
    <property type="match status" value="1"/>
</dbReference>
<feature type="region of interest" description="Disordered" evidence="1">
    <location>
        <begin position="1"/>
        <end position="22"/>
    </location>
</feature>
<dbReference type="RefSeq" id="XP_009523619.1">
    <property type="nucleotide sequence ID" value="XM_009525324.1"/>
</dbReference>
<dbReference type="InterPro" id="IPR001229">
    <property type="entry name" value="Jacalin-like_lectin_dom"/>
</dbReference>
<feature type="domain" description="Jacalin-type lectin" evidence="2">
    <location>
        <begin position="139"/>
        <end position="204"/>
    </location>
</feature>
<sequence length="246" mass="27183">MATTSTPTATITTPKTQPHDEALPLLGARDSVHGRDSIHGALLEDKTPEILFHEDAIGDTDSEHEDDDVVSTDGSLVLDDEAKLVMCRSTGKVGSKEKWGHEPLAVDFKLLGVGVQITDGAVVKVEGFYLPDEERAAGLHVFELREDEFITKVHLFRLRREIHAIQFVTTHRTSERFGGTKHGELCKAVEAPEGSFIASFFGDVAKDEADIDLGVRFADRPRKEEGEEEEEEEQVHAEVAEIDQVK</sequence>
<dbReference type="OMA" id="WGHEDIG"/>
<dbReference type="Gene3D" id="2.100.10.30">
    <property type="entry name" value="Jacalin-like lectin domain"/>
    <property type="match status" value="1"/>
</dbReference>
<gene>
    <name evidence="3" type="ORF">PHYSODRAFT_557191</name>
</gene>
<reference evidence="3 4" key="1">
    <citation type="journal article" date="2006" name="Science">
        <title>Phytophthora genome sequences uncover evolutionary origins and mechanisms of pathogenesis.</title>
        <authorList>
            <person name="Tyler B.M."/>
            <person name="Tripathy S."/>
            <person name="Zhang X."/>
            <person name="Dehal P."/>
            <person name="Jiang R.H."/>
            <person name="Aerts A."/>
            <person name="Arredondo F.D."/>
            <person name="Baxter L."/>
            <person name="Bensasson D."/>
            <person name="Beynon J.L."/>
            <person name="Chapman J."/>
            <person name="Damasceno C.M."/>
            <person name="Dorrance A.E."/>
            <person name="Dou D."/>
            <person name="Dickerman A.W."/>
            <person name="Dubchak I.L."/>
            <person name="Garbelotto M."/>
            <person name="Gijzen M."/>
            <person name="Gordon S.G."/>
            <person name="Govers F."/>
            <person name="Grunwald N.J."/>
            <person name="Huang W."/>
            <person name="Ivors K.L."/>
            <person name="Jones R.W."/>
            <person name="Kamoun S."/>
            <person name="Krampis K."/>
            <person name="Lamour K.H."/>
            <person name="Lee M.K."/>
            <person name="McDonald W.H."/>
            <person name="Medina M."/>
            <person name="Meijer H.J."/>
            <person name="Nordberg E.K."/>
            <person name="Maclean D.J."/>
            <person name="Ospina-Giraldo M.D."/>
            <person name="Morris P.F."/>
            <person name="Phuntumart V."/>
            <person name="Putnam N.H."/>
            <person name="Rash S."/>
            <person name="Rose J.K."/>
            <person name="Sakihama Y."/>
            <person name="Salamov A.A."/>
            <person name="Savidor A."/>
            <person name="Scheuring C.F."/>
            <person name="Smith B.M."/>
            <person name="Sobral B.W."/>
            <person name="Terry A."/>
            <person name="Torto-Alalibo T.A."/>
            <person name="Win J."/>
            <person name="Xu Z."/>
            <person name="Zhang H."/>
            <person name="Grigoriev I.V."/>
            <person name="Rokhsar D.S."/>
            <person name="Boore J.L."/>
        </authorList>
    </citation>
    <scope>NUCLEOTIDE SEQUENCE [LARGE SCALE GENOMIC DNA]</scope>
    <source>
        <strain evidence="3 4">P6497</strain>
    </source>
</reference>
<feature type="region of interest" description="Disordered" evidence="1">
    <location>
        <begin position="218"/>
        <end position="246"/>
    </location>
</feature>
<dbReference type="GeneID" id="20663222"/>
<keyword evidence="4" id="KW-1185">Reference proteome</keyword>
<dbReference type="Proteomes" id="UP000002640">
    <property type="component" value="Unassembled WGS sequence"/>
</dbReference>
<dbReference type="AlphaFoldDB" id="G4Z5B7"/>
<feature type="compositionally biased region" description="Basic and acidic residues" evidence="1">
    <location>
        <begin position="234"/>
        <end position="246"/>
    </location>
</feature>